<geneLocation type="plasmid" evidence="2">
    <name>prgalie4872d</name>
</geneLocation>
<dbReference type="Proteomes" id="UP000184749">
    <property type="component" value="Plasmid pRgalIE4872d"/>
</dbReference>
<evidence type="ECO:0000313" key="2">
    <source>
        <dbReference type="Proteomes" id="UP000184749"/>
    </source>
</evidence>
<keyword evidence="1" id="KW-0614">Plasmid</keyword>
<dbReference type="RefSeq" id="WP_156886561.1">
    <property type="nucleotide sequence ID" value="NZ_CP017105.1"/>
</dbReference>
<dbReference type="EMBL" id="CP017105">
    <property type="protein sequence ID" value="APO70629.1"/>
    <property type="molecule type" value="Genomic_DNA"/>
</dbReference>
<gene>
    <name evidence="1" type="ORF">IE4872_PD00086</name>
</gene>
<proteinExistence type="predicted"/>
<evidence type="ECO:0000313" key="1">
    <source>
        <dbReference type="EMBL" id="APO70629.1"/>
    </source>
</evidence>
<sequence>MVRLVERSSPSFRYDRNALLAFYEPQIRMFVRDVHDFEKQRRVDWFQPNFVDRRRDLDFYSIPHPEFAEMRQGSFARILFGGFISEELVASGIQLERINWIDFHNVLASRDDLSDEDGRTKKVGRLKRMRFVRSISAGSTVIPQLLASGKIPGQKLFGDQYFPFGECTPAFGTGRHATGSHSSTTAPNAIFAIKKSAAYP</sequence>
<organism evidence="1 2">
    <name type="scientific">Rhizobium gallicum</name>
    <dbReference type="NCBI Taxonomy" id="56730"/>
    <lineage>
        <taxon>Bacteria</taxon>
        <taxon>Pseudomonadati</taxon>
        <taxon>Pseudomonadota</taxon>
        <taxon>Alphaproteobacteria</taxon>
        <taxon>Hyphomicrobiales</taxon>
        <taxon>Rhizobiaceae</taxon>
        <taxon>Rhizobium/Agrobacterium group</taxon>
        <taxon>Rhizobium</taxon>
    </lineage>
</organism>
<protein>
    <submittedName>
        <fullName evidence="1">Uncharacterized protein</fullName>
    </submittedName>
</protein>
<accession>A0A1L5NRZ7</accession>
<reference evidence="1 2" key="1">
    <citation type="submission" date="2016-09" db="EMBL/GenBank/DDBJ databases">
        <title>The complete genome sequences of Rhizobium gallicum, symbiovars gallicum and phaseoli, symbionts associated to common bean (Phaseolus vulgaris).</title>
        <authorList>
            <person name="Bustos P."/>
            <person name="Santamaria R.I."/>
            <person name="Perez-Carrascal O.M."/>
            <person name="Juarez S."/>
            <person name="Lozano L."/>
            <person name="Martinez-Flores I."/>
            <person name="Martinez-Romero E."/>
            <person name="Cevallos M."/>
            <person name="Romero D."/>
            <person name="Davila G."/>
            <person name="Gonzalez V."/>
        </authorList>
    </citation>
    <scope>NUCLEOTIDE SEQUENCE [LARGE SCALE GENOMIC DNA]</scope>
    <source>
        <strain evidence="1 2">IE4872</strain>
        <plasmid evidence="2">prgalie4872d</plasmid>
    </source>
</reference>
<name>A0A1L5NRZ7_9HYPH</name>
<dbReference type="AlphaFoldDB" id="A0A1L5NRZ7"/>